<keyword evidence="2" id="KW-0812">Transmembrane</keyword>
<dbReference type="SMART" id="SM00460">
    <property type="entry name" value="TGc"/>
    <property type="match status" value="1"/>
</dbReference>
<dbReference type="EMBL" id="JACHDO010000001">
    <property type="protein sequence ID" value="MBB5489245.1"/>
    <property type="molecule type" value="Genomic_DNA"/>
</dbReference>
<evidence type="ECO:0000256" key="1">
    <source>
        <dbReference type="SAM" id="MobiDB-lite"/>
    </source>
</evidence>
<feature type="compositionally biased region" description="Low complexity" evidence="1">
    <location>
        <begin position="573"/>
        <end position="596"/>
    </location>
</feature>
<dbReference type="InterPro" id="IPR002931">
    <property type="entry name" value="Transglutaminase-like"/>
</dbReference>
<feature type="compositionally biased region" description="Polar residues" evidence="1">
    <location>
        <begin position="543"/>
        <end position="552"/>
    </location>
</feature>
<dbReference type="AlphaFoldDB" id="A0A840WB21"/>
<evidence type="ECO:0000259" key="3">
    <source>
        <dbReference type="SMART" id="SM00460"/>
    </source>
</evidence>
<dbReference type="InterPro" id="IPR038765">
    <property type="entry name" value="Papain-like_cys_pep_sf"/>
</dbReference>
<gene>
    <name evidence="4" type="ORF">HNR07_000382</name>
</gene>
<reference evidence="4 5" key="1">
    <citation type="submission" date="2020-08" db="EMBL/GenBank/DDBJ databases">
        <title>Sequencing the genomes of 1000 actinobacteria strains.</title>
        <authorList>
            <person name="Klenk H.-P."/>
        </authorList>
    </citation>
    <scope>NUCLEOTIDE SEQUENCE [LARGE SCALE GENOMIC DNA]</scope>
    <source>
        <strain evidence="4 5">DSM 44598</strain>
    </source>
</reference>
<dbReference type="Pfam" id="PF01841">
    <property type="entry name" value="Transglut_core"/>
    <property type="match status" value="1"/>
</dbReference>
<dbReference type="PANTHER" id="PTHR42736">
    <property type="entry name" value="PROTEIN-GLUTAMINE GAMMA-GLUTAMYLTRANSFERASE"/>
    <property type="match status" value="1"/>
</dbReference>
<dbReference type="SUPFAM" id="SSF54001">
    <property type="entry name" value="Cysteine proteinases"/>
    <property type="match status" value="1"/>
</dbReference>
<dbReference type="InterPro" id="IPR052901">
    <property type="entry name" value="Bact_TGase-like"/>
</dbReference>
<protein>
    <submittedName>
        <fullName evidence="4">Transglutaminase-like putative cysteine protease</fullName>
    </submittedName>
</protein>
<dbReference type="Pfam" id="PF11992">
    <property type="entry name" value="TgpA_N"/>
    <property type="match status" value="1"/>
</dbReference>
<keyword evidence="2" id="KW-0472">Membrane</keyword>
<feature type="transmembrane region" description="Helical" evidence="2">
    <location>
        <begin position="206"/>
        <end position="232"/>
    </location>
</feature>
<feature type="transmembrane region" description="Helical" evidence="2">
    <location>
        <begin position="29"/>
        <end position="47"/>
    </location>
</feature>
<dbReference type="Gene3D" id="3.10.620.30">
    <property type="match status" value="1"/>
</dbReference>
<feature type="domain" description="Transglutaminase-like" evidence="3">
    <location>
        <begin position="473"/>
        <end position="543"/>
    </location>
</feature>
<dbReference type="GO" id="GO:0008233">
    <property type="term" value="F:peptidase activity"/>
    <property type="evidence" value="ECO:0007669"/>
    <property type="project" value="UniProtKB-KW"/>
</dbReference>
<feature type="transmembrane region" description="Helical" evidence="2">
    <location>
        <begin position="142"/>
        <end position="158"/>
    </location>
</feature>
<evidence type="ECO:0000256" key="2">
    <source>
        <dbReference type="SAM" id="Phobius"/>
    </source>
</evidence>
<organism evidence="4 5">
    <name type="scientific">Nocardiopsis metallicus</name>
    <dbReference type="NCBI Taxonomy" id="179819"/>
    <lineage>
        <taxon>Bacteria</taxon>
        <taxon>Bacillati</taxon>
        <taxon>Actinomycetota</taxon>
        <taxon>Actinomycetes</taxon>
        <taxon>Streptosporangiales</taxon>
        <taxon>Nocardiopsidaceae</taxon>
        <taxon>Nocardiopsis</taxon>
    </lineage>
</organism>
<evidence type="ECO:0000313" key="4">
    <source>
        <dbReference type="EMBL" id="MBB5489245.1"/>
    </source>
</evidence>
<accession>A0A840WB21</accession>
<dbReference type="GO" id="GO:0006508">
    <property type="term" value="P:proteolysis"/>
    <property type="evidence" value="ECO:0007669"/>
    <property type="project" value="UniProtKB-KW"/>
</dbReference>
<sequence length="780" mass="82173">MTRALMPLAVMVSMLAALPLLGGLIRGDWWGPAAVLVVAVAVVSALYRLTDRNAFPVPFLQLIVAALLFTPILAPGTGFLGVVPTAATFEQTWALFEQGVHSINTSAPPVAATNGLRMIIALTFVVFALTADFLAVTARCPGMVGGLLLALMLVPLAVDGGGLTWVQAAVCAAGFLALLATDMWVRGREWGVPVPGGHDPVGRFSAGAVQVGTVVAAAATAILLALSLPLMMPSLRTDAFYTMADGNQFASNNSVTTTHPLVSLRRDLASSSDRTVLTYRTDSEDPEYLRTFVLDEFDGENWTMSPVHTDRDARVSGDLPLPPGWAEESDTSVTTRVSLDSGAPRMEFLPLPYPARTVEVSGDWYVDPDTLMVFTTDTPSTGFNFVVESAENQPDAQDLADAGPPRSLPNDYLRLPNNIDDRVQELTDSLTANADSPYARATALQDFFTGGAFTYDLSPPATPGDADPLSHFLLDDRIGYCEQFAGAMALMARQADIPARVAVGYTAGQQVGDGRWSVAVSDAHAWPELYFEGSGWVRFEPTPASSQGQGSATVPDYTSGADADPEPVPEPEPTNASSPEPSESPTEEPSASPEAGESPEDEPAEEVGGTADGNTGSDAASWWPAAVGVVAALLLLAAPALTRALIRGSRRATLASAGVAGAHTAWRELRDTCLDLGLDWVLTESPRATAARLCAIREDGSVIPGEAHAAIWRLARAEEAARYAPDPQTGTQLAADLATATTGLSASASGSDRWRALLLPRSLAPWQRPRTAAEAVPATS</sequence>
<dbReference type="InterPro" id="IPR021878">
    <property type="entry name" value="TgpA_N"/>
</dbReference>
<dbReference type="Proteomes" id="UP000579647">
    <property type="component" value="Unassembled WGS sequence"/>
</dbReference>
<feature type="region of interest" description="Disordered" evidence="1">
    <location>
        <begin position="541"/>
        <end position="617"/>
    </location>
</feature>
<dbReference type="PANTHER" id="PTHR42736:SF1">
    <property type="entry name" value="PROTEIN-GLUTAMINE GAMMA-GLUTAMYLTRANSFERASE"/>
    <property type="match status" value="1"/>
</dbReference>
<keyword evidence="4" id="KW-0645">Protease</keyword>
<proteinExistence type="predicted"/>
<comment type="caution">
    <text evidence="4">The sequence shown here is derived from an EMBL/GenBank/DDBJ whole genome shotgun (WGS) entry which is preliminary data.</text>
</comment>
<feature type="transmembrane region" description="Helical" evidence="2">
    <location>
        <begin position="115"/>
        <end position="135"/>
    </location>
</feature>
<keyword evidence="4" id="KW-0378">Hydrolase</keyword>
<keyword evidence="2" id="KW-1133">Transmembrane helix</keyword>
<feature type="transmembrane region" description="Helical" evidence="2">
    <location>
        <begin position="59"/>
        <end position="83"/>
    </location>
</feature>
<feature type="transmembrane region" description="Helical" evidence="2">
    <location>
        <begin position="622"/>
        <end position="641"/>
    </location>
</feature>
<keyword evidence="5" id="KW-1185">Reference proteome</keyword>
<evidence type="ECO:0000313" key="5">
    <source>
        <dbReference type="Proteomes" id="UP000579647"/>
    </source>
</evidence>
<name>A0A840WB21_9ACTN</name>